<feature type="active site" evidence="11">
    <location>
        <position position="189"/>
    </location>
</feature>
<dbReference type="AlphaFoldDB" id="A0A2R4BQ74"/>
<dbReference type="EMBL" id="CP028339">
    <property type="protein sequence ID" value="AVR89374.1"/>
    <property type="molecule type" value="Genomic_DNA"/>
</dbReference>
<dbReference type="InterPro" id="IPR023009">
    <property type="entry name" value="Tyrosine_recombinase_XerC/XerD"/>
</dbReference>
<keyword evidence="7 11" id="KW-0229">DNA integration</keyword>
<evidence type="ECO:0000256" key="7">
    <source>
        <dbReference type="ARBA" id="ARBA00022908"/>
    </source>
</evidence>
<evidence type="ECO:0000256" key="2">
    <source>
        <dbReference type="ARBA" id="ARBA00010450"/>
    </source>
</evidence>
<sequence length="339" mass="37472">MSTAAPAPIQRPGRRRASGKEAATERRPATGGTRPPARESALQPRHRSELDRFADTLWLEHGLAPNTLAGYRSDLARFAAWLELRGQLLPTADAGALAAYLAEFSRSAKPASQRRLLAAWRRYYRMLLGNREISEDPTLLLDSPVASARFPKTLSEAQVEALLGAPDTDTPQGLRDRCMVELLYATGLRVSELVGLKVFAVGLNEGVLRIMGKGSKERLVPLGEIAADWLLRYTAQARPAMLAGRSCDEVFVTRLGSAMTRQMFWRIIKRYAMSAGIARECISPHTLRHAFATHLLNHGADLRVVQLLLGHADISTTQVYTHVARERLKQLHAAHHPRG</sequence>
<dbReference type="InterPro" id="IPR004107">
    <property type="entry name" value="Integrase_SAM-like_N"/>
</dbReference>
<dbReference type="GO" id="GO:0005737">
    <property type="term" value="C:cytoplasm"/>
    <property type="evidence" value="ECO:0007669"/>
    <property type="project" value="UniProtKB-SubCell"/>
</dbReference>
<dbReference type="SUPFAM" id="SSF56349">
    <property type="entry name" value="DNA breaking-rejoining enzymes"/>
    <property type="match status" value="1"/>
</dbReference>
<evidence type="ECO:0000256" key="4">
    <source>
        <dbReference type="ARBA" id="ARBA00022490"/>
    </source>
</evidence>
<proteinExistence type="inferred from homology"/>
<dbReference type="InterPro" id="IPR010998">
    <property type="entry name" value="Integrase_recombinase_N"/>
</dbReference>
<feature type="domain" description="Tyr recombinase" evidence="13">
    <location>
        <begin position="149"/>
        <end position="333"/>
    </location>
</feature>
<feature type="region of interest" description="Disordered" evidence="12">
    <location>
        <begin position="1"/>
        <end position="47"/>
    </location>
</feature>
<name>A0A2R4BQ74_THAAR</name>
<dbReference type="GO" id="GO:0009037">
    <property type="term" value="F:tyrosine-based site-specific recombinase activity"/>
    <property type="evidence" value="ECO:0007669"/>
    <property type="project" value="UniProtKB-UniRule"/>
</dbReference>
<feature type="domain" description="Core-binding (CB)" evidence="14">
    <location>
        <begin position="44"/>
        <end position="128"/>
    </location>
</feature>
<comment type="subunit">
    <text evidence="11">Forms a cyclic heterotetrameric complex composed of two molecules of XerC and two molecules of XerD.</text>
</comment>
<dbReference type="NCBIfam" id="NF001399">
    <property type="entry name" value="PRK00283.1"/>
    <property type="match status" value="1"/>
</dbReference>
<accession>A0A2R4BQ74</accession>
<comment type="similarity">
    <text evidence="2 11">Belongs to the 'phage' integrase family. XerD subfamily.</text>
</comment>
<evidence type="ECO:0000256" key="6">
    <source>
        <dbReference type="ARBA" id="ARBA00022829"/>
    </source>
</evidence>
<feature type="active site" evidence="11">
    <location>
        <position position="213"/>
    </location>
</feature>
<reference evidence="15 16" key="1">
    <citation type="submission" date="2018-03" db="EMBL/GenBank/DDBJ databases">
        <title>Complete genome sequence of Thauera aromatica, a model organism for studying aromatic compound degradation under denitrifying conditions.</title>
        <authorList>
            <person name="Lo H.-Y."/>
            <person name="Goris T."/>
            <person name="Boll M."/>
            <person name="Mueller J.A."/>
        </authorList>
    </citation>
    <scope>NUCLEOTIDE SEQUENCE [LARGE SCALE GENOMIC DNA]</scope>
    <source>
        <strain evidence="15 16">K172</strain>
    </source>
</reference>
<dbReference type="SUPFAM" id="SSF47823">
    <property type="entry name" value="lambda integrase-like, N-terminal domain"/>
    <property type="match status" value="1"/>
</dbReference>
<feature type="active site" evidence="11">
    <location>
        <position position="285"/>
    </location>
</feature>
<evidence type="ECO:0000313" key="16">
    <source>
        <dbReference type="Proteomes" id="UP000241885"/>
    </source>
</evidence>
<evidence type="ECO:0000256" key="9">
    <source>
        <dbReference type="ARBA" id="ARBA00023172"/>
    </source>
</evidence>
<dbReference type="InterPro" id="IPR002104">
    <property type="entry name" value="Integrase_catalytic"/>
</dbReference>
<comment type="subcellular location">
    <subcellularLocation>
        <location evidence="1 11">Cytoplasm</location>
    </subcellularLocation>
</comment>
<keyword evidence="16" id="KW-1185">Reference proteome</keyword>
<dbReference type="NCBIfam" id="TIGR02225">
    <property type="entry name" value="recomb_XerD"/>
    <property type="match status" value="1"/>
</dbReference>
<keyword evidence="4 11" id="KW-0963">Cytoplasm</keyword>
<dbReference type="InterPro" id="IPR044068">
    <property type="entry name" value="CB"/>
</dbReference>
<dbReference type="HAMAP" id="MF_01808">
    <property type="entry name" value="Recomb_XerC_XerD"/>
    <property type="match status" value="1"/>
</dbReference>
<dbReference type="InterPro" id="IPR011010">
    <property type="entry name" value="DNA_brk_join_enz"/>
</dbReference>
<dbReference type="Gene3D" id="1.10.443.10">
    <property type="entry name" value="Intergrase catalytic core"/>
    <property type="match status" value="1"/>
</dbReference>
<evidence type="ECO:0000313" key="15">
    <source>
        <dbReference type="EMBL" id="AVR89374.1"/>
    </source>
</evidence>
<dbReference type="InterPro" id="IPR050090">
    <property type="entry name" value="Tyrosine_recombinase_XerCD"/>
</dbReference>
<gene>
    <name evidence="11" type="primary">xerD</name>
    <name evidence="15" type="ORF">Tharo_2477</name>
</gene>
<dbReference type="InterPro" id="IPR011932">
    <property type="entry name" value="Recomb_XerD"/>
</dbReference>
<keyword evidence="5 11" id="KW-0132">Cell division</keyword>
<dbReference type="PANTHER" id="PTHR30349">
    <property type="entry name" value="PHAGE INTEGRASE-RELATED"/>
    <property type="match status" value="1"/>
</dbReference>
<evidence type="ECO:0000259" key="13">
    <source>
        <dbReference type="PROSITE" id="PS51898"/>
    </source>
</evidence>
<dbReference type="CDD" id="cd00798">
    <property type="entry name" value="INT_XerDC_C"/>
    <property type="match status" value="1"/>
</dbReference>
<dbReference type="Gene3D" id="1.10.150.130">
    <property type="match status" value="1"/>
</dbReference>
<evidence type="ECO:0000256" key="8">
    <source>
        <dbReference type="ARBA" id="ARBA00023125"/>
    </source>
</evidence>
<organism evidence="15 16">
    <name type="scientific">Thauera aromatica K172</name>
    <dbReference type="NCBI Taxonomy" id="44139"/>
    <lineage>
        <taxon>Bacteria</taxon>
        <taxon>Pseudomonadati</taxon>
        <taxon>Pseudomonadota</taxon>
        <taxon>Betaproteobacteria</taxon>
        <taxon>Rhodocyclales</taxon>
        <taxon>Zoogloeaceae</taxon>
        <taxon>Thauera</taxon>
    </lineage>
</organism>
<dbReference type="KEGG" id="tak:Tharo_2477"/>
<evidence type="ECO:0000256" key="1">
    <source>
        <dbReference type="ARBA" id="ARBA00004496"/>
    </source>
</evidence>
<feature type="active site" evidence="11">
    <location>
        <position position="288"/>
    </location>
</feature>
<dbReference type="PROSITE" id="PS51898">
    <property type="entry name" value="TYR_RECOMBINASE"/>
    <property type="match status" value="1"/>
</dbReference>
<evidence type="ECO:0000256" key="3">
    <source>
        <dbReference type="ARBA" id="ARBA00015810"/>
    </source>
</evidence>
<dbReference type="GO" id="GO:0051301">
    <property type="term" value="P:cell division"/>
    <property type="evidence" value="ECO:0007669"/>
    <property type="project" value="UniProtKB-KW"/>
</dbReference>
<dbReference type="HAMAP" id="MF_01807">
    <property type="entry name" value="Recomb_XerD"/>
    <property type="match status" value="1"/>
</dbReference>
<protein>
    <recommendedName>
        <fullName evidence="3 11">Tyrosine recombinase XerD</fullName>
    </recommendedName>
</protein>
<dbReference type="GO" id="GO:0006313">
    <property type="term" value="P:DNA transposition"/>
    <property type="evidence" value="ECO:0007669"/>
    <property type="project" value="UniProtKB-UniRule"/>
</dbReference>
<evidence type="ECO:0000256" key="12">
    <source>
        <dbReference type="SAM" id="MobiDB-lite"/>
    </source>
</evidence>
<evidence type="ECO:0000259" key="14">
    <source>
        <dbReference type="PROSITE" id="PS51900"/>
    </source>
</evidence>
<evidence type="ECO:0000256" key="10">
    <source>
        <dbReference type="ARBA" id="ARBA00023306"/>
    </source>
</evidence>
<dbReference type="InterPro" id="IPR013762">
    <property type="entry name" value="Integrase-like_cat_sf"/>
</dbReference>
<evidence type="ECO:0000256" key="11">
    <source>
        <dbReference type="HAMAP-Rule" id="MF_01807"/>
    </source>
</evidence>
<dbReference type="GO" id="GO:0003677">
    <property type="term" value="F:DNA binding"/>
    <property type="evidence" value="ECO:0007669"/>
    <property type="project" value="UniProtKB-UniRule"/>
</dbReference>
<feature type="active site" evidence="11">
    <location>
        <position position="311"/>
    </location>
</feature>
<keyword evidence="6 11" id="KW-0159">Chromosome partition</keyword>
<feature type="compositionally biased region" description="Basic and acidic residues" evidence="12">
    <location>
        <begin position="18"/>
        <end position="28"/>
    </location>
</feature>
<comment type="function">
    <text evidence="11">Site-specific tyrosine recombinase, which acts by catalyzing the cutting and rejoining of the recombining DNA molecules. The XerC-XerD complex is essential to convert dimers of the bacterial chromosome into monomers to permit their segregation at cell division. It also contributes to the segregational stability of plasmids.</text>
</comment>
<feature type="active site" description="O-(3'-phospho-DNA)-tyrosine intermediate" evidence="11">
    <location>
        <position position="320"/>
    </location>
</feature>
<keyword evidence="8 11" id="KW-0238">DNA-binding</keyword>
<dbReference type="Pfam" id="PF00589">
    <property type="entry name" value="Phage_integrase"/>
    <property type="match status" value="1"/>
</dbReference>
<dbReference type="PROSITE" id="PS51900">
    <property type="entry name" value="CB"/>
    <property type="match status" value="1"/>
</dbReference>
<dbReference type="Proteomes" id="UP000241885">
    <property type="component" value="Chromosome"/>
</dbReference>
<keyword evidence="10 11" id="KW-0131">Cell cycle</keyword>
<dbReference type="GO" id="GO:0007059">
    <property type="term" value="P:chromosome segregation"/>
    <property type="evidence" value="ECO:0007669"/>
    <property type="project" value="UniProtKB-UniRule"/>
</dbReference>
<evidence type="ECO:0000256" key="5">
    <source>
        <dbReference type="ARBA" id="ARBA00022618"/>
    </source>
</evidence>
<dbReference type="PANTHER" id="PTHR30349:SF90">
    <property type="entry name" value="TYROSINE RECOMBINASE XERD"/>
    <property type="match status" value="1"/>
</dbReference>
<dbReference type="Pfam" id="PF02899">
    <property type="entry name" value="Phage_int_SAM_1"/>
    <property type="match status" value="1"/>
</dbReference>
<keyword evidence="9 11" id="KW-0233">DNA recombination</keyword>